<feature type="compositionally biased region" description="Low complexity" evidence="14">
    <location>
        <begin position="280"/>
        <end position="299"/>
    </location>
</feature>
<keyword evidence="4" id="KW-0813">Transport</keyword>
<feature type="compositionally biased region" description="Polar residues" evidence="14">
    <location>
        <begin position="327"/>
        <end position="340"/>
    </location>
</feature>
<feature type="compositionally biased region" description="Gly residues" evidence="14">
    <location>
        <begin position="217"/>
        <end position="238"/>
    </location>
</feature>
<feature type="signal peptide" evidence="16">
    <location>
        <begin position="1"/>
        <end position="23"/>
    </location>
</feature>
<keyword evidence="9" id="KW-0106">Calcium</keyword>
<comment type="subcellular location">
    <subcellularLocation>
        <location evidence="1">Endoplasmic reticulum membrane</location>
        <topology evidence="1">Single-pass type I membrane protein</topology>
    </subcellularLocation>
</comment>
<keyword evidence="18" id="KW-1185">Reference proteome</keyword>
<name>M7SYW5_EUTLA</name>
<evidence type="ECO:0000256" key="6">
    <source>
        <dbReference type="ARBA" id="ARBA00022692"/>
    </source>
</evidence>
<evidence type="ECO:0000256" key="3">
    <source>
        <dbReference type="ARBA" id="ARBA00016584"/>
    </source>
</evidence>
<dbReference type="Pfam" id="PF06682">
    <property type="entry name" value="SARAF"/>
    <property type="match status" value="1"/>
</dbReference>
<dbReference type="OrthoDB" id="20303at2759"/>
<dbReference type="OMA" id="WILKGSC"/>
<dbReference type="STRING" id="1287681.M7SYW5"/>
<evidence type="ECO:0000256" key="4">
    <source>
        <dbReference type="ARBA" id="ARBA00022448"/>
    </source>
</evidence>
<dbReference type="PANTHER" id="PTHR15929:SF0">
    <property type="entry name" value="STORE-OPERATED CALCIUM ENTRY-ASSOCIATED REGULATORY FACTOR"/>
    <property type="match status" value="1"/>
</dbReference>
<accession>M7SYW5</accession>
<evidence type="ECO:0000256" key="10">
    <source>
        <dbReference type="ARBA" id="ARBA00022989"/>
    </source>
</evidence>
<dbReference type="KEGG" id="ela:UCREL1_10283"/>
<keyword evidence="11" id="KW-0406">Ion transport</keyword>
<keyword evidence="7 16" id="KW-0732">Signal</keyword>
<feature type="region of interest" description="Disordered" evidence="14">
    <location>
        <begin position="206"/>
        <end position="256"/>
    </location>
</feature>
<dbReference type="GO" id="GO:0006816">
    <property type="term" value="P:calcium ion transport"/>
    <property type="evidence" value="ECO:0007669"/>
    <property type="project" value="UniProtKB-KW"/>
</dbReference>
<reference evidence="18" key="1">
    <citation type="journal article" date="2013" name="Genome Announc.">
        <title>Draft genome sequence of the grapevine dieback fungus Eutypa lata UCR-EL1.</title>
        <authorList>
            <person name="Blanco-Ulate B."/>
            <person name="Rolshausen P.E."/>
            <person name="Cantu D."/>
        </authorList>
    </citation>
    <scope>NUCLEOTIDE SEQUENCE [LARGE SCALE GENOMIC DNA]</scope>
    <source>
        <strain evidence="18">UCR-EL1</strain>
    </source>
</reference>
<dbReference type="PANTHER" id="PTHR15929">
    <property type="entry name" value="STORE-OPERATED CALCIUM ENTRY-ASSOCIATED REGULATORY FACTOR"/>
    <property type="match status" value="1"/>
</dbReference>
<sequence>MHLTSTLLLPILVLVSSPTSTLAKKSDKAKTPPPDAILLSDVETLTLRAGRPTTHRRVSSIPQLKCISPKAVCRHVMRCTNEGGGYGGASDAQWSCTAPLPPELRLGSTDVVCEGYAGPDDPHVLRGSCGVEYRMALTERGEERFPELVGKTSKKNGGGGLFWEGGRAEEDEEEAIDWSAWIFGVVFVAVALWILVSACCAAGNGGGNGRVRRAPRRGGGAGGGGFWPGGGGGGGGGWDDPPPPYPGTKPSYSSSQAEGWRPGFWSGLAGGAAAGYAANSFGNRNNSSSRNDSGRLRNSYDGGGGGSSSSSWGSSSRSGGSGSTSSDRYASTGFGSTSRR</sequence>
<evidence type="ECO:0000256" key="2">
    <source>
        <dbReference type="ARBA" id="ARBA00006833"/>
    </source>
</evidence>
<dbReference type="AlphaFoldDB" id="M7SYW5"/>
<organism evidence="17 18">
    <name type="scientific">Eutypa lata (strain UCR-EL1)</name>
    <name type="common">Grapevine dieback disease fungus</name>
    <name type="synonym">Eutypa armeniacae</name>
    <dbReference type="NCBI Taxonomy" id="1287681"/>
    <lineage>
        <taxon>Eukaryota</taxon>
        <taxon>Fungi</taxon>
        <taxon>Dikarya</taxon>
        <taxon>Ascomycota</taxon>
        <taxon>Pezizomycotina</taxon>
        <taxon>Sordariomycetes</taxon>
        <taxon>Xylariomycetidae</taxon>
        <taxon>Xylariales</taxon>
        <taxon>Diatrypaceae</taxon>
        <taxon>Eutypa</taxon>
    </lineage>
</organism>
<keyword evidence="12 15" id="KW-0472">Membrane</keyword>
<dbReference type="Proteomes" id="UP000012174">
    <property type="component" value="Unassembled WGS sequence"/>
</dbReference>
<dbReference type="HOGENOM" id="CLU_046802_1_0_1"/>
<evidence type="ECO:0000256" key="7">
    <source>
        <dbReference type="ARBA" id="ARBA00022729"/>
    </source>
</evidence>
<keyword evidence="10 15" id="KW-1133">Transmembrane helix</keyword>
<evidence type="ECO:0000256" key="13">
    <source>
        <dbReference type="ARBA" id="ARBA00031116"/>
    </source>
</evidence>
<evidence type="ECO:0000256" key="8">
    <source>
        <dbReference type="ARBA" id="ARBA00022824"/>
    </source>
</evidence>
<feature type="region of interest" description="Disordered" evidence="14">
    <location>
        <begin position="280"/>
        <end position="340"/>
    </location>
</feature>
<evidence type="ECO:0000313" key="17">
    <source>
        <dbReference type="EMBL" id="EMR62771.1"/>
    </source>
</evidence>
<dbReference type="GO" id="GO:2001256">
    <property type="term" value="P:regulation of store-operated calcium entry"/>
    <property type="evidence" value="ECO:0007669"/>
    <property type="project" value="InterPro"/>
</dbReference>
<protein>
    <recommendedName>
        <fullName evidence="3">Store-operated calcium entry-associated regulatory factor</fullName>
    </recommendedName>
    <alternativeName>
        <fullName evidence="13">Transmembrane protein 66</fullName>
    </alternativeName>
</protein>
<evidence type="ECO:0000256" key="14">
    <source>
        <dbReference type="SAM" id="MobiDB-lite"/>
    </source>
</evidence>
<keyword evidence="8" id="KW-0256">Endoplasmic reticulum</keyword>
<evidence type="ECO:0000256" key="9">
    <source>
        <dbReference type="ARBA" id="ARBA00022837"/>
    </source>
</evidence>
<evidence type="ECO:0000256" key="1">
    <source>
        <dbReference type="ARBA" id="ARBA00004115"/>
    </source>
</evidence>
<feature type="compositionally biased region" description="Low complexity" evidence="14">
    <location>
        <begin position="308"/>
        <end position="326"/>
    </location>
</feature>
<evidence type="ECO:0000256" key="11">
    <source>
        <dbReference type="ARBA" id="ARBA00023065"/>
    </source>
</evidence>
<evidence type="ECO:0000313" key="18">
    <source>
        <dbReference type="Proteomes" id="UP000012174"/>
    </source>
</evidence>
<proteinExistence type="inferred from homology"/>
<dbReference type="GO" id="GO:0005789">
    <property type="term" value="C:endoplasmic reticulum membrane"/>
    <property type="evidence" value="ECO:0007669"/>
    <property type="project" value="UniProtKB-SubCell"/>
</dbReference>
<dbReference type="EMBL" id="KB707373">
    <property type="protein sequence ID" value="EMR62771.1"/>
    <property type="molecule type" value="Genomic_DNA"/>
</dbReference>
<feature type="transmembrane region" description="Helical" evidence="15">
    <location>
        <begin position="178"/>
        <end position="203"/>
    </location>
</feature>
<dbReference type="InterPro" id="IPR009567">
    <property type="entry name" value="SARAF"/>
</dbReference>
<feature type="chain" id="PRO_5004085158" description="Store-operated calcium entry-associated regulatory factor" evidence="16">
    <location>
        <begin position="24"/>
        <end position="340"/>
    </location>
</feature>
<dbReference type="eggNOG" id="ENOG502QT6Y">
    <property type="taxonomic scope" value="Eukaryota"/>
</dbReference>
<keyword evidence="6 15" id="KW-0812">Transmembrane</keyword>
<evidence type="ECO:0000256" key="15">
    <source>
        <dbReference type="SAM" id="Phobius"/>
    </source>
</evidence>
<keyword evidence="5" id="KW-0109">Calcium transport</keyword>
<evidence type="ECO:0000256" key="16">
    <source>
        <dbReference type="SAM" id="SignalP"/>
    </source>
</evidence>
<comment type="similarity">
    <text evidence="2">Belongs to the SARAF family.</text>
</comment>
<evidence type="ECO:0000256" key="5">
    <source>
        <dbReference type="ARBA" id="ARBA00022568"/>
    </source>
</evidence>
<evidence type="ECO:0000256" key="12">
    <source>
        <dbReference type="ARBA" id="ARBA00023136"/>
    </source>
</evidence>
<gene>
    <name evidence="17" type="ORF">UCREL1_10283</name>
</gene>